<dbReference type="AlphaFoldDB" id="A0A4Q2A5M9"/>
<dbReference type="EMBL" id="QWEX01000005">
    <property type="protein sequence ID" value="RXV64235.1"/>
    <property type="molecule type" value="Genomic_DNA"/>
</dbReference>
<gene>
    <name evidence="1" type="ORF">D1006_40770</name>
</gene>
<evidence type="ECO:0000313" key="2">
    <source>
        <dbReference type="Proteomes" id="UP000289650"/>
    </source>
</evidence>
<protein>
    <recommendedName>
        <fullName evidence="3">Fis family transcriptional regulator</fullName>
    </recommendedName>
</protein>
<dbReference type="OrthoDB" id="9031885at2"/>
<proteinExistence type="predicted"/>
<organism evidence="1 2">
    <name type="scientific">Burkholderia stabilis</name>
    <dbReference type="NCBI Taxonomy" id="95485"/>
    <lineage>
        <taxon>Bacteria</taxon>
        <taxon>Pseudomonadati</taxon>
        <taxon>Pseudomonadota</taxon>
        <taxon>Betaproteobacteria</taxon>
        <taxon>Burkholderiales</taxon>
        <taxon>Burkholderiaceae</taxon>
        <taxon>Burkholderia</taxon>
        <taxon>Burkholderia cepacia complex</taxon>
    </lineage>
</organism>
<accession>A0A4Q2A5M9</accession>
<evidence type="ECO:0008006" key="3">
    <source>
        <dbReference type="Google" id="ProtNLM"/>
    </source>
</evidence>
<dbReference type="Proteomes" id="UP000289650">
    <property type="component" value="Unassembled WGS sequence"/>
</dbReference>
<sequence>MPAAHVRSISLENHLALATIRSGQGTPEPMIALLRVLYLGYFLVESDVSDSDLALFLGAEAVLQQSIDTAANGQEWKVPDDSLVLIEQLLLRMDVLVASVPKYRYLQAWDRLGRFAISAECSPLPGSQLTEAWQ</sequence>
<name>A0A4Q2A5M9_9BURK</name>
<comment type="caution">
    <text evidence="1">The sequence shown here is derived from an EMBL/GenBank/DDBJ whole genome shotgun (WGS) entry which is preliminary data.</text>
</comment>
<evidence type="ECO:0000313" key="1">
    <source>
        <dbReference type="EMBL" id="RXV64235.1"/>
    </source>
</evidence>
<reference evidence="1 2" key="1">
    <citation type="submission" date="2018-08" db="EMBL/GenBank/DDBJ databases">
        <title>Mountain-cultivated ginseng endophyte, Burkholderia stabilis and its activity against ginseng root rot disease.</title>
        <authorList>
            <person name="Tapan Kumar M."/>
            <person name="Bae H."/>
            <person name="Shanmugam G."/>
            <person name="Jeon J."/>
        </authorList>
    </citation>
    <scope>NUCLEOTIDE SEQUENCE [LARGE SCALE GENOMIC DNA]</scope>
    <source>
        <strain evidence="1 2">EB159</strain>
    </source>
</reference>